<protein>
    <submittedName>
        <fullName evidence="2">Acetyltransferase, ribosomal protein N-acetylase</fullName>
    </submittedName>
</protein>
<dbReference type="InterPro" id="IPR000182">
    <property type="entry name" value="GNAT_dom"/>
</dbReference>
<feature type="domain" description="N-acetyltransferase" evidence="1">
    <location>
        <begin position="17"/>
        <end position="184"/>
    </location>
</feature>
<dbReference type="Proteomes" id="UP000011922">
    <property type="component" value="Unassembled WGS sequence"/>
</dbReference>
<keyword evidence="2" id="KW-0689">Ribosomal protein</keyword>
<comment type="caution">
    <text evidence="2">The sequence shown here is derived from an EMBL/GenBank/DDBJ whole genome shotgun (WGS) entry which is preliminary data.</text>
</comment>
<dbReference type="PATRIC" id="fig|1262666.3.peg.1876"/>
<accession>M5PSJ0</accession>
<dbReference type="InterPro" id="IPR016181">
    <property type="entry name" value="Acyl_CoA_acyltransferase"/>
</dbReference>
<gene>
    <name evidence="2" type="ORF">PCS_01854</name>
</gene>
<dbReference type="PROSITE" id="PS51186">
    <property type="entry name" value="GNAT"/>
    <property type="match status" value="1"/>
</dbReference>
<evidence type="ECO:0000313" key="2">
    <source>
        <dbReference type="EMBL" id="EMG37342.1"/>
    </source>
</evidence>
<dbReference type="EMBL" id="AOSV01000019">
    <property type="protein sequence ID" value="EMG37342.1"/>
    <property type="molecule type" value="Genomic_DNA"/>
</dbReference>
<dbReference type="GO" id="GO:0005840">
    <property type="term" value="C:ribosome"/>
    <property type="evidence" value="ECO:0007669"/>
    <property type="project" value="UniProtKB-KW"/>
</dbReference>
<name>M5PSJ0_DESAF</name>
<evidence type="ECO:0000259" key="1">
    <source>
        <dbReference type="PROSITE" id="PS51186"/>
    </source>
</evidence>
<proteinExistence type="predicted"/>
<keyword evidence="2" id="KW-0687">Ribonucleoprotein</keyword>
<sequence>MGQFEPVQIVAKSGANFIIRHGVEGDASALITLATQCIEDGEGQIWVPGEFNLTEEQEREWIKGLRENPNELLLVAEAEGNIVGVMDFHVGKRKRTCHAGMLGTAVAKDWRSQGVGSALLGEIIKWAKSNPEIEKLSLRVLANNHPSIGLCKKFGFQQEGYGRKEVKLGPNEYLDDVLMCLFVG</sequence>
<dbReference type="Pfam" id="PF00583">
    <property type="entry name" value="Acetyltransf_1"/>
    <property type="match status" value="1"/>
</dbReference>
<reference evidence="2 3" key="1">
    <citation type="journal article" date="2013" name="Genome Announc.">
        <title>Draft Genome Sequence for Desulfovibrio africanus Strain PCS.</title>
        <authorList>
            <person name="Brown S.D."/>
            <person name="Utturkar S.M."/>
            <person name="Arkin A.P."/>
            <person name="Deutschbauer A.M."/>
            <person name="Elias D.A."/>
            <person name="Hazen T.C."/>
            <person name="Chakraborty R."/>
        </authorList>
    </citation>
    <scope>NUCLEOTIDE SEQUENCE [LARGE SCALE GENOMIC DNA]</scope>
    <source>
        <strain evidence="2 3">PCS</strain>
    </source>
</reference>
<dbReference type="Gene3D" id="3.40.630.30">
    <property type="match status" value="1"/>
</dbReference>
<keyword evidence="2" id="KW-0808">Transferase</keyword>
<evidence type="ECO:0000313" key="3">
    <source>
        <dbReference type="Proteomes" id="UP000011922"/>
    </source>
</evidence>
<dbReference type="OrthoDB" id="9775804at2"/>
<dbReference type="GO" id="GO:0016747">
    <property type="term" value="F:acyltransferase activity, transferring groups other than amino-acyl groups"/>
    <property type="evidence" value="ECO:0007669"/>
    <property type="project" value="InterPro"/>
</dbReference>
<dbReference type="CDD" id="cd04301">
    <property type="entry name" value="NAT_SF"/>
    <property type="match status" value="1"/>
</dbReference>
<dbReference type="PANTHER" id="PTHR43072">
    <property type="entry name" value="N-ACETYLTRANSFERASE"/>
    <property type="match status" value="1"/>
</dbReference>
<organism evidence="2 3">
    <name type="scientific">Desulfocurvibacter africanus PCS</name>
    <dbReference type="NCBI Taxonomy" id="1262666"/>
    <lineage>
        <taxon>Bacteria</taxon>
        <taxon>Pseudomonadati</taxon>
        <taxon>Thermodesulfobacteriota</taxon>
        <taxon>Desulfovibrionia</taxon>
        <taxon>Desulfovibrionales</taxon>
        <taxon>Desulfovibrionaceae</taxon>
        <taxon>Desulfocurvibacter</taxon>
    </lineage>
</organism>
<dbReference type="SUPFAM" id="SSF55729">
    <property type="entry name" value="Acyl-CoA N-acyltransferases (Nat)"/>
    <property type="match status" value="1"/>
</dbReference>
<dbReference type="AlphaFoldDB" id="M5PSJ0"/>
<dbReference type="RefSeq" id="WP_005986430.1">
    <property type="nucleotide sequence ID" value="NZ_AOSV01000019.1"/>
</dbReference>